<feature type="non-terminal residue" evidence="2">
    <location>
        <position position="1"/>
    </location>
</feature>
<evidence type="ECO:0000256" key="1">
    <source>
        <dbReference type="SAM" id="MobiDB-lite"/>
    </source>
</evidence>
<organism evidence="2 3">
    <name type="scientific">Mycena belliarum</name>
    <dbReference type="NCBI Taxonomy" id="1033014"/>
    <lineage>
        <taxon>Eukaryota</taxon>
        <taxon>Fungi</taxon>
        <taxon>Dikarya</taxon>
        <taxon>Basidiomycota</taxon>
        <taxon>Agaricomycotina</taxon>
        <taxon>Agaricomycetes</taxon>
        <taxon>Agaricomycetidae</taxon>
        <taxon>Agaricales</taxon>
        <taxon>Marasmiineae</taxon>
        <taxon>Mycenaceae</taxon>
        <taxon>Mycena</taxon>
    </lineage>
</organism>
<sequence length="90" mass="9648">MTSRRRTSSWSSTRHSTAGTTRSPSTSAGAGSPRASSTRASQIPIARKSAPTARAACVLCCHRARSARAQAAVRSCAKMVRRARGEHWQH</sequence>
<evidence type="ECO:0000313" key="3">
    <source>
        <dbReference type="Proteomes" id="UP001222325"/>
    </source>
</evidence>
<protein>
    <submittedName>
        <fullName evidence="2">Uncharacterized protein</fullName>
    </submittedName>
</protein>
<name>A0AAD6U4F6_9AGAR</name>
<dbReference type="AlphaFoldDB" id="A0AAD6U4F6"/>
<reference evidence="2" key="1">
    <citation type="submission" date="2023-03" db="EMBL/GenBank/DDBJ databases">
        <title>Massive genome expansion in bonnet fungi (Mycena s.s.) driven by repeated elements and novel gene families across ecological guilds.</title>
        <authorList>
            <consortium name="Lawrence Berkeley National Laboratory"/>
            <person name="Harder C.B."/>
            <person name="Miyauchi S."/>
            <person name="Viragh M."/>
            <person name="Kuo A."/>
            <person name="Thoen E."/>
            <person name="Andreopoulos B."/>
            <person name="Lu D."/>
            <person name="Skrede I."/>
            <person name="Drula E."/>
            <person name="Henrissat B."/>
            <person name="Morin E."/>
            <person name="Kohler A."/>
            <person name="Barry K."/>
            <person name="LaButti K."/>
            <person name="Morin E."/>
            <person name="Salamov A."/>
            <person name="Lipzen A."/>
            <person name="Mereny Z."/>
            <person name="Hegedus B."/>
            <person name="Baldrian P."/>
            <person name="Stursova M."/>
            <person name="Weitz H."/>
            <person name="Taylor A."/>
            <person name="Grigoriev I.V."/>
            <person name="Nagy L.G."/>
            <person name="Martin F."/>
            <person name="Kauserud H."/>
        </authorList>
    </citation>
    <scope>NUCLEOTIDE SEQUENCE</scope>
    <source>
        <strain evidence="2">CBHHK173m</strain>
    </source>
</reference>
<keyword evidence="3" id="KW-1185">Reference proteome</keyword>
<evidence type="ECO:0000313" key="2">
    <source>
        <dbReference type="EMBL" id="KAJ7086470.1"/>
    </source>
</evidence>
<feature type="compositionally biased region" description="Low complexity" evidence="1">
    <location>
        <begin position="8"/>
        <end position="17"/>
    </location>
</feature>
<comment type="caution">
    <text evidence="2">The sequence shown here is derived from an EMBL/GenBank/DDBJ whole genome shotgun (WGS) entry which is preliminary data.</text>
</comment>
<dbReference type="EMBL" id="JARJCN010000031">
    <property type="protein sequence ID" value="KAJ7086470.1"/>
    <property type="molecule type" value="Genomic_DNA"/>
</dbReference>
<feature type="region of interest" description="Disordered" evidence="1">
    <location>
        <begin position="1"/>
        <end position="50"/>
    </location>
</feature>
<feature type="compositionally biased region" description="Polar residues" evidence="1">
    <location>
        <begin position="18"/>
        <end position="41"/>
    </location>
</feature>
<dbReference type="Proteomes" id="UP001222325">
    <property type="component" value="Unassembled WGS sequence"/>
</dbReference>
<accession>A0AAD6U4F6</accession>
<proteinExistence type="predicted"/>
<gene>
    <name evidence="2" type="ORF">B0H15DRAFT_1023093</name>
</gene>